<dbReference type="Proteomes" id="UP000006028">
    <property type="component" value="Unassembled WGS sequence"/>
</dbReference>
<sequence length="56" mass="5989">MAAAFALAIISGIFICICNSAKPAGFAELLFHRRGRSGNLHLSRKIAARKSSSFPL</sequence>
<proteinExistence type="predicted"/>
<accession>E2ZFE2</accession>
<organism evidence="1 2">
    <name type="scientific">Faecalibacterium cf. prausnitzii KLE1255</name>
    <dbReference type="NCBI Taxonomy" id="748224"/>
    <lineage>
        <taxon>Bacteria</taxon>
        <taxon>Bacillati</taxon>
        <taxon>Bacillota</taxon>
        <taxon>Clostridia</taxon>
        <taxon>Eubacteriales</taxon>
        <taxon>Oscillospiraceae</taxon>
        <taxon>Faecalibacterium</taxon>
    </lineage>
</organism>
<dbReference type="AlphaFoldDB" id="E2ZFE2"/>
<protein>
    <submittedName>
        <fullName evidence="1">Uncharacterized protein</fullName>
    </submittedName>
</protein>
<gene>
    <name evidence="1" type="ORF">HMPREF9436_00375</name>
</gene>
<evidence type="ECO:0000313" key="1">
    <source>
        <dbReference type="EMBL" id="EFQ08099.1"/>
    </source>
</evidence>
<name>E2ZFE2_9FIRM</name>
<comment type="caution">
    <text evidence="1">The sequence shown here is derived from an EMBL/GenBank/DDBJ whole genome shotgun (WGS) entry which is preliminary data.</text>
</comment>
<reference evidence="1 2" key="1">
    <citation type="submission" date="2010-08" db="EMBL/GenBank/DDBJ databases">
        <authorList>
            <person name="Weinstock G."/>
            <person name="Sodergren E."/>
            <person name="Clifton S."/>
            <person name="Fulton L."/>
            <person name="Fulton B."/>
            <person name="Courtney L."/>
            <person name="Fronick C."/>
            <person name="Harrison M."/>
            <person name="Strong C."/>
            <person name="Farmer C."/>
            <person name="Delahaunty K."/>
            <person name="Markovic C."/>
            <person name="Hall O."/>
            <person name="Minx P."/>
            <person name="Tomlinson C."/>
            <person name="Mitreva M."/>
            <person name="Hou S."/>
            <person name="Chen J."/>
            <person name="Wollam A."/>
            <person name="Pepin K.H."/>
            <person name="Johnson M."/>
            <person name="Bhonagiri V."/>
            <person name="Zhang X."/>
            <person name="Suruliraj S."/>
            <person name="Warren W."/>
            <person name="Chinwalla A."/>
            <person name="Mardis E.R."/>
            <person name="Wilson R.K."/>
        </authorList>
    </citation>
    <scope>NUCLEOTIDE SEQUENCE [LARGE SCALE GENOMIC DNA]</scope>
    <source>
        <strain evidence="1 2">KLE1255</strain>
    </source>
</reference>
<dbReference type="EMBL" id="AECU01000026">
    <property type="protein sequence ID" value="EFQ08099.1"/>
    <property type="molecule type" value="Genomic_DNA"/>
</dbReference>
<dbReference type="BioCyc" id="FCF748224-HMP:GTSS-1698-MONOMER"/>
<evidence type="ECO:0000313" key="2">
    <source>
        <dbReference type="Proteomes" id="UP000006028"/>
    </source>
</evidence>
<dbReference type="HOGENOM" id="CLU_3007578_0_0_9"/>